<accession>A0A4Y2BM35</accession>
<keyword evidence="3" id="KW-1185">Reference proteome</keyword>
<evidence type="ECO:0000313" key="2">
    <source>
        <dbReference type="EMBL" id="GBL93290.1"/>
    </source>
</evidence>
<sequence length="91" mass="10337">MLYDSIATWNIVTSMESCFPAMLVLWMGRELCRGMYGNARRMEPSTPNLGEKLGNHFGGKFVDEMWDLISTGIFLISLLVAEIRIYPDDSI</sequence>
<comment type="caution">
    <text evidence="2">The sequence shown here is derived from an EMBL/GenBank/DDBJ whole genome shotgun (WGS) entry which is preliminary data.</text>
</comment>
<dbReference type="AlphaFoldDB" id="A0A4Y2BM35"/>
<keyword evidence="1" id="KW-1133">Transmembrane helix</keyword>
<evidence type="ECO:0000256" key="1">
    <source>
        <dbReference type="SAM" id="Phobius"/>
    </source>
</evidence>
<dbReference type="OrthoDB" id="5326588at2759"/>
<protein>
    <submittedName>
        <fullName evidence="2">Uncharacterized protein</fullName>
    </submittedName>
</protein>
<organism evidence="2 3">
    <name type="scientific">Araneus ventricosus</name>
    <name type="common">Orbweaver spider</name>
    <name type="synonym">Epeira ventricosa</name>
    <dbReference type="NCBI Taxonomy" id="182803"/>
    <lineage>
        <taxon>Eukaryota</taxon>
        <taxon>Metazoa</taxon>
        <taxon>Ecdysozoa</taxon>
        <taxon>Arthropoda</taxon>
        <taxon>Chelicerata</taxon>
        <taxon>Arachnida</taxon>
        <taxon>Araneae</taxon>
        <taxon>Araneomorphae</taxon>
        <taxon>Entelegynae</taxon>
        <taxon>Araneoidea</taxon>
        <taxon>Araneidae</taxon>
        <taxon>Araneus</taxon>
    </lineage>
</organism>
<keyword evidence="1" id="KW-0812">Transmembrane</keyword>
<evidence type="ECO:0000313" key="3">
    <source>
        <dbReference type="Proteomes" id="UP000499080"/>
    </source>
</evidence>
<keyword evidence="1" id="KW-0472">Membrane</keyword>
<name>A0A4Y2BM35_ARAVE</name>
<feature type="transmembrane region" description="Helical" evidence="1">
    <location>
        <begin position="6"/>
        <end position="26"/>
    </location>
</feature>
<gene>
    <name evidence="2" type="ORF">AVEN_219439_1</name>
</gene>
<dbReference type="Proteomes" id="UP000499080">
    <property type="component" value="Unassembled WGS sequence"/>
</dbReference>
<dbReference type="EMBL" id="BGPR01000093">
    <property type="protein sequence ID" value="GBL93290.1"/>
    <property type="molecule type" value="Genomic_DNA"/>
</dbReference>
<proteinExistence type="predicted"/>
<reference evidence="2 3" key="1">
    <citation type="journal article" date="2019" name="Sci. Rep.">
        <title>Orb-weaving spider Araneus ventricosus genome elucidates the spidroin gene catalogue.</title>
        <authorList>
            <person name="Kono N."/>
            <person name="Nakamura H."/>
            <person name="Ohtoshi R."/>
            <person name="Moran D.A.P."/>
            <person name="Shinohara A."/>
            <person name="Yoshida Y."/>
            <person name="Fujiwara M."/>
            <person name="Mori M."/>
            <person name="Tomita M."/>
            <person name="Arakawa K."/>
        </authorList>
    </citation>
    <scope>NUCLEOTIDE SEQUENCE [LARGE SCALE GENOMIC DNA]</scope>
</reference>